<protein>
    <submittedName>
        <fullName evidence="2">Uncharacterized protein</fullName>
    </submittedName>
</protein>
<proteinExistence type="predicted"/>
<dbReference type="Proteomes" id="UP001223072">
    <property type="component" value="Unassembled WGS sequence"/>
</dbReference>
<gene>
    <name evidence="2" type="ORF">QFZ49_005078</name>
</gene>
<feature type="signal peptide" evidence="1">
    <location>
        <begin position="1"/>
        <end position="25"/>
    </location>
</feature>
<evidence type="ECO:0000313" key="3">
    <source>
        <dbReference type="Proteomes" id="UP001223072"/>
    </source>
</evidence>
<evidence type="ECO:0000256" key="1">
    <source>
        <dbReference type="SAM" id="SignalP"/>
    </source>
</evidence>
<dbReference type="EMBL" id="JAUSZS010000006">
    <property type="protein sequence ID" value="MDQ0935107.1"/>
    <property type="molecule type" value="Genomic_DNA"/>
</dbReference>
<name>A0ABU0RSY2_9ACTN</name>
<keyword evidence="3" id="KW-1185">Reference proteome</keyword>
<sequence length="116" mass="12137">MKSVGRKLRNATVVLTMGGAALSMAIQPAAAHSGYWHKSRSGCSYSGGLSALHNYAWTTKDSGGCSGHAWLQVQYSNGAWSAEVHESGSVSISTGTNGISHAYHKTQSGEGWGQSH</sequence>
<evidence type="ECO:0000313" key="2">
    <source>
        <dbReference type="EMBL" id="MDQ0935107.1"/>
    </source>
</evidence>
<reference evidence="2 3" key="1">
    <citation type="submission" date="2023-07" db="EMBL/GenBank/DDBJ databases">
        <title>Comparative genomics of wheat-associated soil bacteria to identify genetic determinants of phenazine resistance.</title>
        <authorList>
            <person name="Mouncey N."/>
        </authorList>
    </citation>
    <scope>NUCLEOTIDE SEQUENCE [LARGE SCALE GENOMIC DNA]</scope>
    <source>
        <strain evidence="2 3">W2I16</strain>
    </source>
</reference>
<feature type="chain" id="PRO_5047375057" evidence="1">
    <location>
        <begin position="26"/>
        <end position="116"/>
    </location>
</feature>
<organism evidence="2 3">
    <name type="scientific">Streptomyces turgidiscabies</name>
    <dbReference type="NCBI Taxonomy" id="85558"/>
    <lineage>
        <taxon>Bacteria</taxon>
        <taxon>Bacillati</taxon>
        <taxon>Actinomycetota</taxon>
        <taxon>Actinomycetes</taxon>
        <taxon>Kitasatosporales</taxon>
        <taxon>Streptomycetaceae</taxon>
        <taxon>Streptomyces</taxon>
    </lineage>
</organism>
<comment type="caution">
    <text evidence="2">The sequence shown here is derived from an EMBL/GenBank/DDBJ whole genome shotgun (WGS) entry which is preliminary data.</text>
</comment>
<accession>A0ABU0RSY2</accession>
<dbReference type="RefSeq" id="WP_307628720.1">
    <property type="nucleotide sequence ID" value="NZ_JAUSZS010000006.1"/>
</dbReference>
<keyword evidence="1" id="KW-0732">Signal</keyword>